<dbReference type="Pfam" id="PF00427">
    <property type="entry name" value="PBS_linker_poly"/>
    <property type="match status" value="1"/>
</dbReference>
<evidence type="ECO:0000313" key="11">
    <source>
        <dbReference type="Proteomes" id="UP000271624"/>
    </source>
</evidence>
<dbReference type="PIRSF" id="PIRSF005898">
    <property type="entry name" value="Phycobilisome_CpeC/CpcI"/>
    <property type="match status" value="1"/>
</dbReference>
<evidence type="ECO:0000256" key="7">
    <source>
        <dbReference type="PROSITE-ProRule" id="PRU00775"/>
    </source>
</evidence>
<comment type="similarity">
    <text evidence="7">Belongs to the phycobilisome linker protein family.</text>
</comment>
<sequence length="260" mass="29361">MTAIVAETPIIELRSDRSDDDIEIVIRAVYRQILGNSYLMDSDRLLTSESLLRNGSITVKEFVRAVAVSELYRDKYFHSNSQVRFIELNYKHLLGRAPLYESEIAYHVDLYNAEGYEADIDSYIDSPEYENNFGENIVPYHRGFKSQVGQKNIGYSRMFQLYRGYASSDLAQGYKNGRLTWEVAKNLASPIHPASTNALAGAASGSRGEVYRIRLMSSASPKSTVVRKVTTEILVPLEQLSSKLQQLNRKGNKVMSITRA</sequence>
<dbReference type="Gene3D" id="1.10.3130.20">
    <property type="entry name" value="Phycobilisome linker domain"/>
    <property type="match status" value="1"/>
</dbReference>
<dbReference type="OrthoDB" id="420396at2"/>
<dbReference type="SMART" id="SM01094">
    <property type="entry name" value="CpcD"/>
    <property type="match status" value="1"/>
</dbReference>
<dbReference type="GO" id="GO:0030089">
    <property type="term" value="C:phycobilisome"/>
    <property type="evidence" value="ECO:0007669"/>
    <property type="project" value="UniProtKB-UniRule"/>
</dbReference>
<name>A0A433V557_9CYAN</name>
<evidence type="ECO:0000313" key="10">
    <source>
        <dbReference type="EMBL" id="RUT01232.1"/>
    </source>
</evidence>
<dbReference type="InterPro" id="IPR038255">
    <property type="entry name" value="PBS_linker_sf"/>
</dbReference>
<protein>
    <submittedName>
        <fullName evidence="10">Phycobilisome 32.1 kDa linker polypeptide, phycocyanin-associated, rod</fullName>
    </submittedName>
</protein>
<proteinExistence type="inferred from homology"/>
<dbReference type="GO" id="GO:0031676">
    <property type="term" value="C:plasma membrane-derived thylakoid membrane"/>
    <property type="evidence" value="ECO:0007669"/>
    <property type="project" value="UniProtKB-SubCell"/>
</dbReference>
<dbReference type="GO" id="GO:0015979">
    <property type="term" value="P:photosynthesis"/>
    <property type="evidence" value="ECO:0007669"/>
    <property type="project" value="UniProtKB-KW"/>
</dbReference>
<keyword evidence="2" id="KW-0602">Photosynthesis</keyword>
<evidence type="ECO:0000259" key="9">
    <source>
        <dbReference type="PROSITE" id="PS51445"/>
    </source>
</evidence>
<evidence type="ECO:0000256" key="4">
    <source>
        <dbReference type="ARBA" id="ARBA00022738"/>
    </source>
</evidence>
<keyword evidence="4 7" id="KW-0605">Phycobilisome</keyword>
<dbReference type="PANTHER" id="PTHR34011">
    <property type="entry name" value="PHYCOBILISOME 32.1 KDA LINKER POLYPEPTIDE, PHYCOCYANIN-ASSOCIATED, ROD 2-RELATED"/>
    <property type="match status" value="1"/>
</dbReference>
<accession>A0A433V557</accession>
<dbReference type="Pfam" id="PF01383">
    <property type="entry name" value="CpcD"/>
    <property type="match status" value="1"/>
</dbReference>
<evidence type="ECO:0000259" key="8">
    <source>
        <dbReference type="PROSITE" id="PS51441"/>
    </source>
</evidence>
<evidence type="ECO:0000256" key="5">
    <source>
        <dbReference type="ARBA" id="ARBA00023078"/>
    </source>
</evidence>
<feature type="domain" description="PBS-linker" evidence="9">
    <location>
        <begin position="1"/>
        <end position="170"/>
    </location>
</feature>
<dbReference type="Proteomes" id="UP000271624">
    <property type="component" value="Unassembled WGS sequence"/>
</dbReference>
<organism evidence="10 11">
    <name type="scientific">Dulcicalothrix desertica PCC 7102</name>
    <dbReference type="NCBI Taxonomy" id="232991"/>
    <lineage>
        <taxon>Bacteria</taxon>
        <taxon>Bacillati</taxon>
        <taxon>Cyanobacteriota</taxon>
        <taxon>Cyanophyceae</taxon>
        <taxon>Nostocales</taxon>
        <taxon>Calotrichaceae</taxon>
        <taxon>Dulcicalothrix</taxon>
    </lineage>
</organism>
<comment type="subcellular location">
    <subcellularLocation>
        <location evidence="1">Cellular thylakoid membrane</location>
        <topology evidence="1">Peripheral membrane protein</topology>
        <orientation evidence="1">Cytoplasmic side</orientation>
    </subcellularLocation>
</comment>
<dbReference type="InterPro" id="IPR001297">
    <property type="entry name" value="PBS_linker_dom"/>
</dbReference>
<dbReference type="PROSITE" id="PS51441">
    <property type="entry name" value="CPCD_LIKE"/>
    <property type="match status" value="1"/>
</dbReference>
<dbReference type="EMBL" id="RSCL01000020">
    <property type="protein sequence ID" value="RUT01232.1"/>
    <property type="molecule type" value="Genomic_DNA"/>
</dbReference>
<dbReference type="PANTHER" id="PTHR34011:SF6">
    <property type="entry name" value="PHYCOBILIPROTEIN APCE"/>
    <property type="match status" value="1"/>
</dbReference>
<keyword evidence="6" id="KW-0472">Membrane</keyword>
<evidence type="ECO:0000256" key="2">
    <source>
        <dbReference type="ARBA" id="ARBA00022531"/>
    </source>
</evidence>
<evidence type="ECO:0000256" key="3">
    <source>
        <dbReference type="ARBA" id="ARBA00022549"/>
    </source>
</evidence>
<dbReference type="InterPro" id="IPR016470">
    <property type="entry name" value="Phycobilisome"/>
</dbReference>
<keyword evidence="5" id="KW-0793">Thylakoid</keyword>
<dbReference type="AlphaFoldDB" id="A0A433V557"/>
<feature type="domain" description="CpcD-like" evidence="8">
    <location>
        <begin position="208"/>
        <end position="260"/>
    </location>
</feature>
<reference evidence="10" key="1">
    <citation type="submission" date="2018-12" db="EMBL/GenBank/DDBJ databases">
        <authorList>
            <person name="Will S."/>
            <person name="Neumann-Schaal M."/>
            <person name="Henke P."/>
        </authorList>
    </citation>
    <scope>NUCLEOTIDE SEQUENCE</scope>
    <source>
        <strain evidence="10">PCC 7102</strain>
    </source>
</reference>
<dbReference type="RefSeq" id="WP_127084941.1">
    <property type="nucleotide sequence ID" value="NZ_RSCL01000020.1"/>
</dbReference>
<evidence type="ECO:0000256" key="6">
    <source>
        <dbReference type="ARBA" id="ARBA00023136"/>
    </source>
</evidence>
<comment type="caution">
    <text evidence="10">The sequence shown here is derived from an EMBL/GenBank/DDBJ whole genome shotgun (WGS) entry which is preliminary data.</text>
</comment>
<keyword evidence="3" id="KW-0042">Antenna complex</keyword>
<evidence type="ECO:0000256" key="1">
    <source>
        <dbReference type="ARBA" id="ARBA00004445"/>
    </source>
</evidence>
<dbReference type="InterPro" id="IPR008213">
    <property type="entry name" value="CpcD-like_dom"/>
</dbReference>
<dbReference type="PROSITE" id="PS51445">
    <property type="entry name" value="PBS_LINKER"/>
    <property type="match status" value="1"/>
</dbReference>
<reference evidence="10" key="2">
    <citation type="journal article" date="2019" name="Genome Biol. Evol.">
        <title>Day and night: Metabolic profiles and evolutionary relationships of six axenic non-marine cyanobacteria.</title>
        <authorList>
            <person name="Will S.E."/>
            <person name="Henke P."/>
            <person name="Boedeker C."/>
            <person name="Huang S."/>
            <person name="Brinkmann H."/>
            <person name="Rohde M."/>
            <person name="Jarek M."/>
            <person name="Friedl T."/>
            <person name="Seufert S."/>
            <person name="Schumacher M."/>
            <person name="Overmann J."/>
            <person name="Neumann-Schaal M."/>
            <person name="Petersen J."/>
        </authorList>
    </citation>
    <scope>NUCLEOTIDE SEQUENCE [LARGE SCALE GENOMIC DNA]</scope>
    <source>
        <strain evidence="10">PCC 7102</strain>
    </source>
</reference>
<keyword evidence="11" id="KW-1185">Reference proteome</keyword>
<gene>
    <name evidence="10" type="primary">cpcC</name>
    <name evidence="10" type="ORF">DSM106972_067830</name>
</gene>